<proteinExistence type="predicted"/>
<dbReference type="EMBL" id="MGDX01000030">
    <property type="protein sequence ID" value="OGL70424.1"/>
    <property type="molecule type" value="Genomic_DNA"/>
</dbReference>
<name>A0A1F7TY03_9BACT</name>
<evidence type="ECO:0000256" key="1">
    <source>
        <dbReference type="SAM" id="Phobius"/>
    </source>
</evidence>
<feature type="transmembrane region" description="Helical" evidence="1">
    <location>
        <begin position="9"/>
        <end position="30"/>
    </location>
</feature>
<accession>A0A1F7TY03</accession>
<dbReference type="Proteomes" id="UP000177097">
    <property type="component" value="Unassembled WGS sequence"/>
</dbReference>
<comment type="caution">
    <text evidence="2">The sequence shown here is derived from an EMBL/GenBank/DDBJ whole genome shotgun (WGS) entry which is preliminary data.</text>
</comment>
<dbReference type="AlphaFoldDB" id="A0A1F7TY03"/>
<keyword evidence="1" id="KW-0812">Transmembrane</keyword>
<keyword evidence="1" id="KW-1133">Transmembrane helix</keyword>
<reference evidence="2 3" key="1">
    <citation type="journal article" date="2016" name="Nat. Commun.">
        <title>Thousands of microbial genomes shed light on interconnected biogeochemical processes in an aquifer system.</title>
        <authorList>
            <person name="Anantharaman K."/>
            <person name="Brown C.T."/>
            <person name="Hug L.A."/>
            <person name="Sharon I."/>
            <person name="Castelle C.J."/>
            <person name="Probst A.J."/>
            <person name="Thomas B.C."/>
            <person name="Singh A."/>
            <person name="Wilkins M.J."/>
            <person name="Karaoz U."/>
            <person name="Brodie E.L."/>
            <person name="Williams K.H."/>
            <person name="Hubbard S.S."/>
            <person name="Banfield J.F."/>
        </authorList>
    </citation>
    <scope>NUCLEOTIDE SEQUENCE [LARGE SCALE GENOMIC DNA]</scope>
</reference>
<gene>
    <name evidence="2" type="ORF">A3C17_04360</name>
</gene>
<evidence type="ECO:0000313" key="3">
    <source>
        <dbReference type="Proteomes" id="UP000177097"/>
    </source>
</evidence>
<organism evidence="2 3">
    <name type="scientific">Candidatus Uhrbacteria bacterium RIFCSPHIGHO2_02_FULL_53_13</name>
    <dbReference type="NCBI Taxonomy" id="1802389"/>
    <lineage>
        <taxon>Bacteria</taxon>
        <taxon>Candidatus Uhriibacteriota</taxon>
    </lineage>
</organism>
<keyword evidence="1" id="KW-0472">Membrane</keyword>
<evidence type="ECO:0000313" key="2">
    <source>
        <dbReference type="EMBL" id="OGL70424.1"/>
    </source>
</evidence>
<protein>
    <submittedName>
        <fullName evidence="2">Uncharacterized protein</fullName>
    </submittedName>
</protein>
<sequence>MMTPIERRNLLIAIIVLGLVAIGLLLWFLFRPSFSREPEVFVPAERTETIEPSVVVPAQPSVAPEPVQAQTVARNFVERFGTYSSDAPFANYEDVRELSTEVFYSTLVRTESVGDAYEGVTTYALSFKRTEGSEEEGRIVFDVGTQREWFTQDRSSSNVVYNNTSVTVVKVGDAWFVEAFVWE</sequence>